<protein>
    <submittedName>
        <fullName evidence="3">Uncharacterized protein</fullName>
    </submittedName>
</protein>
<dbReference type="EMBL" id="JAPEUV010000039">
    <property type="protein sequence ID" value="KAJ4337370.1"/>
    <property type="molecule type" value="Genomic_DNA"/>
</dbReference>
<evidence type="ECO:0000256" key="1">
    <source>
        <dbReference type="SAM" id="Coils"/>
    </source>
</evidence>
<feature type="region of interest" description="Disordered" evidence="2">
    <location>
        <begin position="489"/>
        <end position="626"/>
    </location>
</feature>
<keyword evidence="4" id="KW-1185">Reference proteome</keyword>
<dbReference type="CDD" id="cd22849">
    <property type="entry name" value="NuzM"/>
    <property type="match status" value="1"/>
</dbReference>
<accession>A0A9W8WZW0</accession>
<dbReference type="Proteomes" id="UP001140562">
    <property type="component" value="Unassembled WGS sequence"/>
</dbReference>
<dbReference type="OrthoDB" id="5410764at2759"/>
<comment type="caution">
    <text evidence="3">The sequence shown here is derived from an EMBL/GenBank/DDBJ whole genome shotgun (WGS) entry which is preliminary data.</text>
</comment>
<name>A0A9W8WZW0_9PLEO</name>
<evidence type="ECO:0000256" key="2">
    <source>
        <dbReference type="SAM" id="MobiDB-lite"/>
    </source>
</evidence>
<dbReference type="PANTHER" id="PTHR37325">
    <property type="entry name" value="OXIDOREDUCTASE 21 KDA SUBUNIT, PUTATIVE (AFU_ORTHOLOGUE AFUA_4G05910)-RELATED"/>
    <property type="match status" value="1"/>
</dbReference>
<evidence type="ECO:0000313" key="4">
    <source>
        <dbReference type="Proteomes" id="UP001140562"/>
    </source>
</evidence>
<reference evidence="3" key="1">
    <citation type="submission" date="2022-10" db="EMBL/GenBank/DDBJ databases">
        <title>Tapping the CABI collections for fungal endophytes: first genome assemblies for Collariella, Neodidymelliopsis, Ascochyta clinopodiicola, Didymella pomorum, Didymosphaeria variabile, Neocosmospora piperis and Neocucurbitaria cava.</title>
        <authorList>
            <person name="Hill R."/>
        </authorList>
    </citation>
    <scope>NUCLEOTIDE SEQUENCE</scope>
    <source>
        <strain evidence="3">IMI 360193</strain>
    </source>
</reference>
<dbReference type="InterPro" id="IPR016813">
    <property type="entry name" value="NADH_Ub_cplx-1_21kDa"/>
</dbReference>
<evidence type="ECO:0000313" key="3">
    <source>
        <dbReference type="EMBL" id="KAJ4337370.1"/>
    </source>
</evidence>
<feature type="coiled-coil region" evidence="1">
    <location>
        <begin position="359"/>
        <end position="399"/>
    </location>
</feature>
<sequence length="727" mass="81020">MASKKVTTAFSKYTVQPTGIYAAINRLFALDPKRSTGIPMNPQFRNPPPGGLDPATYDDPVTIPAADIAENPYWKRDVRRRYPRLSTVTQADAVALLEVGSAAKPKQELIGEAGSKQLVAAQEEGAKGLAVAFERNTGLAKDVLGPGGMPPMPPPQHVSESGHKAYDLLKEQTYGGEYVEISSGGQVEQTLTSSQLPLQDIRISHSLEAYQRAWRTIEVPGHNETVQGLSDGINPKDRLVTKLFVSSCCHVFCAEHIEGGGQKPRAPCPWCVRENGDTTPKNLFSVRGFGDDERDPQIPSLWFKAPPMNFDVQTREMEALRFQYLSLARYCTVSYRTRKPLTDALKNTKQQLVTIQDRATEEHSKVMSLQRENEQLRAAAQQASEVDALKAEVQRLQHLVQGMDQCNADLEAFRRLEADVRDLDVFRKNKAAILQYMKLLPRVVEQNTKMKERLSSLGFAMAVEPVPNHTQLTSDDLNEINGIAEAYAEDDRRFQKSSSTHTAGRSAHTSGHPFMSSDRPLKRQRVDSPLPQGMQIDPPSSRDMMPPPSKPLSRMRSVRGLIPTIHKKLSGTRFSSKSHEKKNNNGDVQMYDNGHWRDTADSYEQDDQSSPREDLGSEPPYMSGALPAELTPQASHLLANLDQHTNASEFSFRASSPVKMNAERSEQHPVQMPTGPSYLRLMDGLSRDNGVELGLKDPPKRTMTHLQGQPRQRHLNLSNLFVTFKTS</sequence>
<feature type="compositionally biased region" description="Polar residues" evidence="2">
    <location>
        <begin position="496"/>
        <end position="509"/>
    </location>
</feature>
<dbReference type="PANTHER" id="PTHR37325:SF1">
    <property type="entry name" value="OXIDOREDUCTASE 21 KDA SUBUNIT, PUTATIVE (AFU_ORTHOLOGUE AFUA_4G05910)-RELATED"/>
    <property type="match status" value="1"/>
</dbReference>
<organism evidence="3 4">
    <name type="scientific">Didymella glomerata</name>
    <dbReference type="NCBI Taxonomy" id="749621"/>
    <lineage>
        <taxon>Eukaryota</taxon>
        <taxon>Fungi</taxon>
        <taxon>Dikarya</taxon>
        <taxon>Ascomycota</taxon>
        <taxon>Pezizomycotina</taxon>
        <taxon>Dothideomycetes</taxon>
        <taxon>Pleosporomycetidae</taxon>
        <taxon>Pleosporales</taxon>
        <taxon>Pleosporineae</taxon>
        <taxon>Didymellaceae</taxon>
        <taxon>Didymella</taxon>
    </lineage>
</organism>
<gene>
    <name evidence="3" type="ORF">N0V87_004693</name>
</gene>
<dbReference type="AlphaFoldDB" id="A0A9W8WZW0"/>
<proteinExistence type="predicted"/>
<keyword evidence="1" id="KW-0175">Coiled coil</keyword>